<comment type="cofactor">
    <cofactor evidence="2">
        <name>Mg(2+)</name>
        <dbReference type="ChEBI" id="CHEBI:18420"/>
    </cofactor>
</comment>
<dbReference type="GO" id="GO:0046872">
    <property type="term" value="F:metal ion binding"/>
    <property type="evidence" value="ECO:0007669"/>
    <property type="project" value="UniProtKB-KW"/>
</dbReference>
<dbReference type="InterPro" id="IPR000115">
    <property type="entry name" value="PRibGlycinamide_synth"/>
</dbReference>
<evidence type="ECO:0000256" key="1">
    <source>
        <dbReference type="ARBA" id="ARBA00001936"/>
    </source>
</evidence>
<keyword evidence="7 11" id="KW-0547">Nucleotide-binding</keyword>
<dbReference type="Pfam" id="PF02844">
    <property type="entry name" value="GARS_N"/>
    <property type="match status" value="1"/>
</dbReference>
<dbReference type="AlphaFoldDB" id="A0A1J5IJQ7"/>
<dbReference type="Gene3D" id="3.40.50.20">
    <property type="match status" value="1"/>
</dbReference>
<dbReference type="EMBL" id="MNZT01000058">
    <property type="protein sequence ID" value="OIP97357.1"/>
    <property type="molecule type" value="Genomic_DNA"/>
</dbReference>
<dbReference type="InterPro" id="IPR020559">
    <property type="entry name" value="PRibGlycinamide_synth_CS"/>
</dbReference>
<comment type="pathway">
    <text evidence="3">Purine metabolism; IMP biosynthesis via de novo pathway; N(1)-(5-phospho-D-ribosyl)glycinamide from 5-phospho-alpha-D-ribose 1-diphosphate: step 2/2.</text>
</comment>
<evidence type="ECO:0000256" key="5">
    <source>
        <dbReference type="ARBA" id="ARBA00022598"/>
    </source>
</evidence>
<dbReference type="InterPro" id="IPR020561">
    <property type="entry name" value="PRibGlycinamid_synth_ATP-grasp"/>
</dbReference>
<dbReference type="InterPro" id="IPR013815">
    <property type="entry name" value="ATP_grasp_subdomain_1"/>
</dbReference>
<dbReference type="Pfam" id="PF01071">
    <property type="entry name" value="GARS_A"/>
    <property type="match status" value="1"/>
</dbReference>
<keyword evidence="10" id="KW-0464">Manganese</keyword>
<dbReference type="GO" id="GO:0004637">
    <property type="term" value="F:phosphoribosylamine-glycine ligase activity"/>
    <property type="evidence" value="ECO:0007669"/>
    <property type="project" value="UniProtKB-EC"/>
</dbReference>
<comment type="cofactor">
    <cofactor evidence="1">
        <name>Mn(2+)</name>
        <dbReference type="ChEBI" id="CHEBI:29035"/>
    </cofactor>
</comment>
<dbReference type="SUPFAM" id="SSF52440">
    <property type="entry name" value="PreATP-grasp domain"/>
    <property type="match status" value="1"/>
</dbReference>
<evidence type="ECO:0000256" key="10">
    <source>
        <dbReference type="ARBA" id="ARBA00023211"/>
    </source>
</evidence>
<dbReference type="NCBIfam" id="TIGR00877">
    <property type="entry name" value="purD"/>
    <property type="match status" value="1"/>
</dbReference>
<dbReference type="InterPro" id="IPR016185">
    <property type="entry name" value="PreATP-grasp_dom_sf"/>
</dbReference>
<comment type="caution">
    <text evidence="13">The sequence shown here is derived from an EMBL/GenBank/DDBJ whole genome shotgun (WGS) entry which is preliminary data.</text>
</comment>
<dbReference type="STRING" id="1817892.AUK40_03355"/>
<dbReference type="GO" id="GO:0005524">
    <property type="term" value="F:ATP binding"/>
    <property type="evidence" value="ECO:0007669"/>
    <property type="project" value="UniProtKB-UniRule"/>
</dbReference>
<organism evidence="13 14">
    <name type="scientific">Candidatus Wirthbacteria bacterium CG2_30_54_11</name>
    <dbReference type="NCBI Taxonomy" id="1817892"/>
    <lineage>
        <taxon>Bacteria</taxon>
        <taxon>Candidatus Wirthbacteria</taxon>
    </lineage>
</organism>
<dbReference type="PROSITE" id="PS00184">
    <property type="entry name" value="GARS"/>
    <property type="match status" value="1"/>
</dbReference>
<dbReference type="PANTHER" id="PTHR43472:SF1">
    <property type="entry name" value="PHOSPHORIBOSYLAMINE--GLYCINE LIGASE, CHLOROPLASTIC"/>
    <property type="match status" value="1"/>
</dbReference>
<evidence type="ECO:0000313" key="14">
    <source>
        <dbReference type="Proteomes" id="UP000183245"/>
    </source>
</evidence>
<evidence type="ECO:0000256" key="3">
    <source>
        <dbReference type="ARBA" id="ARBA00005174"/>
    </source>
</evidence>
<keyword evidence="5 13" id="KW-0436">Ligase</keyword>
<evidence type="ECO:0000256" key="11">
    <source>
        <dbReference type="PROSITE-ProRule" id="PRU00409"/>
    </source>
</evidence>
<keyword evidence="6" id="KW-0479">Metal-binding</keyword>
<evidence type="ECO:0000256" key="7">
    <source>
        <dbReference type="ARBA" id="ARBA00022741"/>
    </source>
</evidence>
<feature type="non-terminal residue" evidence="13">
    <location>
        <position position="320"/>
    </location>
</feature>
<sequence>MKALVVGSGGREHALVWKLKQSPQIDQLYCAPGNAGTAQIAHNVDTGVDYIDSLLNFVIDENVDITVVGPEMPLSQGISDLFRRQGKIIFGPKKFAAQLESSKEFAKQFMNRHSIPTATHQTFTDVAAAKEYLGRVPFKVVIKADGLAAGKGVIIPESKDEAIRAIDQIMVNREFGPAGDRVVIEENLVGDEATLLCFCDGKTISPMISSQDHKRVFDHDEGPNTGGIGVYAPTPLLTPGLMAKVRSRILDRIIAGMMADNMEYKGILYVGLMIVQGEPYVLEFNVRFGDPETQVVLPLLETDLVDVIMAVHEKRLDQLE</sequence>
<evidence type="ECO:0000256" key="9">
    <source>
        <dbReference type="ARBA" id="ARBA00022840"/>
    </source>
</evidence>
<dbReference type="EC" id="6.3.4.13" evidence="4"/>
<dbReference type="Gene3D" id="3.30.1490.20">
    <property type="entry name" value="ATP-grasp fold, A domain"/>
    <property type="match status" value="1"/>
</dbReference>
<proteinExistence type="predicted"/>
<evidence type="ECO:0000313" key="13">
    <source>
        <dbReference type="EMBL" id="OIP97357.1"/>
    </source>
</evidence>
<name>A0A1J5IJQ7_9BACT</name>
<dbReference type="Gene3D" id="3.30.470.20">
    <property type="entry name" value="ATP-grasp fold, B domain"/>
    <property type="match status" value="1"/>
</dbReference>
<dbReference type="InterPro" id="IPR020562">
    <property type="entry name" value="PRibGlycinamide_synth_N"/>
</dbReference>
<dbReference type="SUPFAM" id="SSF56059">
    <property type="entry name" value="Glutathione synthetase ATP-binding domain-like"/>
    <property type="match status" value="1"/>
</dbReference>
<dbReference type="GO" id="GO:0009113">
    <property type="term" value="P:purine nucleobase biosynthetic process"/>
    <property type="evidence" value="ECO:0007669"/>
    <property type="project" value="InterPro"/>
</dbReference>
<dbReference type="SMART" id="SM01209">
    <property type="entry name" value="GARS_A"/>
    <property type="match status" value="1"/>
</dbReference>
<feature type="domain" description="ATP-grasp" evidence="12">
    <location>
        <begin position="107"/>
        <end position="313"/>
    </location>
</feature>
<dbReference type="PANTHER" id="PTHR43472">
    <property type="entry name" value="PHOSPHORIBOSYLAMINE--GLYCINE LIGASE"/>
    <property type="match status" value="1"/>
</dbReference>
<gene>
    <name evidence="13" type="ORF">AUK40_03355</name>
</gene>
<evidence type="ECO:0000256" key="8">
    <source>
        <dbReference type="ARBA" id="ARBA00022755"/>
    </source>
</evidence>
<reference evidence="13 14" key="1">
    <citation type="journal article" date="2016" name="Environ. Microbiol.">
        <title>Genomic resolution of a cold subsurface aquifer community provides metabolic insights for novel microbes adapted to high CO concentrations.</title>
        <authorList>
            <person name="Probst A.J."/>
            <person name="Castelle C.J."/>
            <person name="Singh A."/>
            <person name="Brown C.T."/>
            <person name="Anantharaman K."/>
            <person name="Sharon I."/>
            <person name="Hug L.A."/>
            <person name="Burstein D."/>
            <person name="Emerson J.B."/>
            <person name="Thomas B.C."/>
            <person name="Banfield J.F."/>
        </authorList>
    </citation>
    <scope>NUCLEOTIDE SEQUENCE [LARGE SCALE GENOMIC DNA]</scope>
    <source>
        <strain evidence="13">CG2_30_54_11</strain>
    </source>
</reference>
<dbReference type="PROSITE" id="PS50975">
    <property type="entry name" value="ATP_GRASP"/>
    <property type="match status" value="1"/>
</dbReference>
<protein>
    <recommendedName>
        <fullName evidence="4">phosphoribosylamine--glycine ligase</fullName>
        <ecNumber evidence="4">6.3.4.13</ecNumber>
    </recommendedName>
</protein>
<evidence type="ECO:0000256" key="2">
    <source>
        <dbReference type="ARBA" id="ARBA00001946"/>
    </source>
</evidence>
<evidence type="ECO:0000256" key="6">
    <source>
        <dbReference type="ARBA" id="ARBA00022723"/>
    </source>
</evidence>
<dbReference type="FunFam" id="3.30.1490.20:FF:000006">
    <property type="entry name" value="phosphoribosylamine--glycine ligase, chloroplastic-like"/>
    <property type="match status" value="1"/>
</dbReference>
<accession>A0A1J5IJQ7</accession>
<evidence type="ECO:0000256" key="4">
    <source>
        <dbReference type="ARBA" id="ARBA00013255"/>
    </source>
</evidence>
<evidence type="ECO:0000259" key="12">
    <source>
        <dbReference type="PROSITE" id="PS50975"/>
    </source>
</evidence>
<keyword evidence="8" id="KW-0658">Purine biosynthesis</keyword>
<dbReference type="GO" id="GO:0006164">
    <property type="term" value="P:purine nucleotide biosynthetic process"/>
    <property type="evidence" value="ECO:0007669"/>
    <property type="project" value="UniProtKB-KW"/>
</dbReference>
<dbReference type="FunFam" id="3.30.470.20:FF:000018">
    <property type="entry name" value="Trifunctional purine biosynthetic protein adenosine-3"/>
    <property type="match status" value="1"/>
</dbReference>
<keyword evidence="9 11" id="KW-0067">ATP-binding</keyword>
<dbReference type="InterPro" id="IPR011761">
    <property type="entry name" value="ATP-grasp"/>
</dbReference>
<dbReference type="Proteomes" id="UP000183245">
    <property type="component" value="Unassembled WGS sequence"/>
</dbReference>